<dbReference type="InterPro" id="IPR001367">
    <property type="entry name" value="Fe_dep_repressor"/>
</dbReference>
<reference evidence="8 9" key="1">
    <citation type="submission" date="2018-01" db="EMBL/GenBank/DDBJ databases">
        <title>Metagenomic assembled genomes from two thermal pools in the Uzon Caldera, Kamchatka, Russia.</title>
        <authorList>
            <person name="Wilkins L."/>
            <person name="Ettinger C."/>
        </authorList>
    </citation>
    <scope>NUCLEOTIDE SEQUENCE [LARGE SCALE GENOMIC DNA]</scope>
    <source>
        <strain evidence="8">ZAV-05</strain>
    </source>
</reference>
<dbReference type="Pfam" id="PF01325">
    <property type="entry name" value="Fe_dep_repress"/>
    <property type="match status" value="1"/>
</dbReference>
<dbReference type="GO" id="GO:0003700">
    <property type="term" value="F:DNA-binding transcription factor activity"/>
    <property type="evidence" value="ECO:0007669"/>
    <property type="project" value="InterPro"/>
</dbReference>
<dbReference type="InterPro" id="IPR036421">
    <property type="entry name" value="Fe_dep_repressor_sf"/>
</dbReference>
<dbReference type="AlphaFoldDB" id="A0A2J6WGN7"/>
<dbReference type="PROSITE" id="PS50944">
    <property type="entry name" value="HTH_DTXR"/>
    <property type="match status" value="1"/>
</dbReference>
<dbReference type="Proteomes" id="UP000242881">
    <property type="component" value="Unassembled WGS sequence"/>
</dbReference>
<dbReference type="GO" id="GO:0046983">
    <property type="term" value="F:protein dimerization activity"/>
    <property type="evidence" value="ECO:0007669"/>
    <property type="project" value="InterPro"/>
</dbReference>
<keyword evidence="5" id="KW-0804">Transcription</keyword>
<organism evidence="8 9">
    <name type="scientific">Calditerrivibrio nitroreducens</name>
    <dbReference type="NCBI Taxonomy" id="477976"/>
    <lineage>
        <taxon>Bacteria</taxon>
        <taxon>Pseudomonadati</taxon>
        <taxon>Deferribacterota</taxon>
        <taxon>Deferribacteres</taxon>
        <taxon>Deferribacterales</taxon>
        <taxon>Calditerrivibrionaceae</taxon>
    </lineage>
</organism>
<dbReference type="EMBL" id="PNIN01000070">
    <property type="protein sequence ID" value="PMP69551.1"/>
    <property type="molecule type" value="Genomic_DNA"/>
</dbReference>
<evidence type="ECO:0000256" key="3">
    <source>
        <dbReference type="ARBA" id="ARBA00023015"/>
    </source>
</evidence>
<protein>
    <recommendedName>
        <fullName evidence="2">Transcriptional regulator MntR</fullName>
    </recommendedName>
</protein>
<evidence type="ECO:0000256" key="6">
    <source>
        <dbReference type="ARBA" id="ARBA00025185"/>
    </source>
</evidence>
<sequence length="142" mass="16463">MDELTKSLEDYLEMILMLQKEHGSARVTDIAKRLNVKKPAVTNALKILSDKGLVEYFPYKEVQFTRKGKELAENLLDKHKIITRFFTDVLDIEFSVAEDDACKVEHVISEGTFNRLEAFLKFVLESDKNCIDIEKFKKDCKN</sequence>
<gene>
    <name evidence="8" type="ORF">C0187_06800</name>
</gene>
<dbReference type="SMART" id="SM00529">
    <property type="entry name" value="HTH_DTXR"/>
    <property type="match status" value="1"/>
</dbReference>
<comment type="caution">
    <text evidence="8">The sequence shown here is derived from an EMBL/GenBank/DDBJ whole genome shotgun (WGS) entry which is preliminary data.</text>
</comment>
<dbReference type="InterPro" id="IPR050536">
    <property type="entry name" value="DtxR_MntR_Metal-Reg"/>
</dbReference>
<accession>A0A2J6WGN7</accession>
<feature type="domain" description="HTH dtxR-type" evidence="7">
    <location>
        <begin position="1"/>
        <end position="65"/>
    </location>
</feature>
<evidence type="ECO:0000256" key="1">
    <source>
        <dbReference type="ARBA" id="ARBA00007871"/>
    </source>
</evidence>
<keyword evidence="3" id="KW-0805">Transcription regulation</keyword>
<evidence type="ECO:0000256" key="4">
    <source>
        <dbReference type="ARBA" id="ARBA00023125"/>
    </source>
</evidence>
<dbReference type="Gene3D" id="1.10.10.10">
    <property type="entry name" value="Winged helix-like DNA-binding domain superfamily/Winged helix DNA-binding domain"/>
    <property type="match status" value="1"/>
</dbReference>
<keyword evidence="4" id="KW-0238">DNA-binding</keyword>
<name>A0A2J6WGN7_9BACT</name>
<dbReference type="CDD" id="cd00090">
    <property type="entry name" value="HTH_ARSR"/>
    <property type="match status" value="1"/>
</dbReference>
<evidence type="ECO:0000256" key="5">
    <source>
        <dbReference type="ARBA" id="ARBA00023163"/>
    </source>
</evidence>
<dbReference type="SMART" id="SM00347">
    <property type="entry name" value="HTH_MARR"/>
    <property type="match status" value="1"/>
</dbReference>
<evidence type="ECO:0000313" key="8">
    <source>
        <dbReference type="EMBL" id="PMP69551.1"/>
    </source>
</evidence>
<dbReference type="SUPFAM" id="SSF46785">
    <property type="entry name" value="Winged helix' DNA-binding domain"/>
    <property type="match status" value="1"/>
</dbReference>
<dbReference type="GO" id="GO:0046914">
    <property type="term" value="F:transition metal ion binding"/>
    <property type="evidence" value="ECO:0007669"/>
    <property type="project" value="InterPro"/>
</dbReference>
<dbReference type="InterPro" id="IPR022687">
    <property type="entry name" value="HTH_DTXR"/>
</dbReference>
<dbReference type="Pfam" id="PF02742">
    <property type="entry name" value="Fe_dep_repr_C"/>
    <property type="match status" value="1"/>
</dbReference>
<proteinExistence type="inferred from homology"/>
<dbReference type="SUPFAM" id="SSF47979">
    <property type="entry name" value="Iron-dependent repressor protein, dimerization domain"/>
    <property type="match status" value="1"/>
</dbReference>
<dbReference type="InterPro" id="IPR036390">
    <property type="entry name" value="WH_DNA-bd_sf"/>
</dbReference>
<dbReference type="InterPro" id="IPR011991">
    <property type="entry name" value="ArsR-like_HTH"/>
</dbReference>
<evidence type="ECO:0000256" key="2">
    <source>
        <dbReference type="ARBA" id="ARBA00022386"/>
    </source>
</evidence>
<evidence type="ECO:0000259" key="7">
    <source>
        <dbReference type="PROSITE" id="PS50944"/>
    </source>
</evidence>
<dbReference type="InterPro" id="IPR022689">
    <property type="entry name" value="Iron_dep_repressor"/>
</dbReference>
<dbReference type="InterPro" id="IPR036388">
    <property type="entry name" value="WH-like_DNA-bd_sf"/>
</dbReference>
<dbReference type="InterPro" id="IPR000835">
    <property type="entry name" value="HTH_MarR-typ"/>
</dbReference>
<dbReference type="PANTHER" id="PTHR33238:SF7">
    <property type="entry name" value="IRON-DEPENDENT TRANSCRIPTIONAL REGULATOR"/>
    <property type="match status" value="1"/>
</dbReference>
<dbReference type="PANTHER" id="PTHR33238">
    <property type="entry name" value="IRON (METAL) DEPENDENT REPRESSOR, DTXR FAMILY"/>
    <property type="match status" value="1"/>
</dbReference>
<comment type="similarity">
    <text evidence="1">Belongs to the DtxR/MntR family.</text>
</comment>
<dbReference type="GO" id="GO:0003677">
    <property type="term" value="F:DNA binding"/>
    <property type="evidence" value="ECO:0007669"/>
    <property type="project" value="UniProtKB-KW"/>
</dbReference>
<dbReference type="Gene3D" id="1.10.60.10">
    <property type="entry name" value="Iron dependent repressor, metal binding and dimerisation domain"/>
    <property type="match status" value="1"/>
</dbReference>
<comment type="function">
    <text evidence="6">In the presence of manganese, represses expression of mntH and mntS. Up-regulates expression of mntP.</text>
</comment>
<evidence type="ECO:0000313" key="9">
    <source>
        <dbReference type="Proteomes" id="UP000242881"/>
    </source>
</evidence>